<organism evidence="1 2">
    <name type="scientific">Lepeophtheirus salmonis</name>
    <name type="common">Salmon louse</name>
    <name type="synonym">Caligus salmonis</name>
    <dbReference type="NCBI Taxonomy" id="72036"/>
    <lineage>
        <taxon>Eukaryota</taxon>
        <taxon>Metazoa</taxon>
        <taxon>Ecdysozoa</taxon>
        <taxon>Arthropoda</taxon>
        <taxon>Crustacea</taxon>
        <taxon>Multicrustacea</taxon>
        <taxon>Hexanauplia</taxon>
        <taxon>Copepoda</taxon>
        <taxon>Siphonostomatoida</taxon>
        <taxon>Caligidae</taxon>
        <taxon>Lepeophtheirus</taxon>
    </lineage>
</organism>
<protein>
    <submittedName>
        <fullName evidence="1">(salmon louse) hypothetical protein</fullName>
    </submittedName>
</protein>
<sequence length="117" mass="13365">MKERLEIIDSTIIKRIGEHNHTRDLAWVLVNEFVNLATDRVTTLQASTHSIAAEAFVGVPAAVVGQLPKFQNLKRYIRNARRIENQDLPKSVISPRIGNSSTGYYDEFWRINSSSRR</sequence>
<dbReference type="AlphaFoldDB" id="A0A7R8CH43"/>
<reference evidence="1" key="1">
    <citation type="submission" date="2021-02" db="EMBL/GenBank/DDBJ databases">
        <authorList>
            <person name="Bekaert M."/>
        </authorList>
    </citation>
    <scope>NUCLEOTIDE SEQUENCE</scope>
    <source>
        <strain evidence="1">IoA-00</strain>
    </source>
</reference>
<evidence type="ECO:0000313" key="1">
    <source>
        <dbReference type="EMBL" id="CAF2781948.1"/>
    </source>
</evidence>
<dbReference type="EMBL" id="HG994580">
    <property type="protein sequence ID" value="CAF2781948.1"/>
    <property type="molecule type" value="Genomic_DNA"/>
</dbReference>
<keyword evidence="2" id="KW-1185">Reference proteome</keyword>
<proteinExistence type="predicted"/>
<accession>A0A7R8CH43</accession>
<dbReference type="Proteomes" id="UP000675881">
    <property type="component" value="Chromosome 1"/>
</dbReference>
<gene>
    <name evidence="1" type="ORF">LSAA_1391</name>
</gene>
<evidence type="ECO:0000313" key="2">
    <source>
        <dbReference type="Proteomes" id="UP000675881"/>
    </source>
</evidence>
<name>A0A7R8CH43_LEPSM</name>